<dbReference type="PANTHER" id="PTHR43070">
    <property type="match status" value="1"/>
</dbReference>
<name>A0AAV9DS38_ACOCL</name>
<keyword evidence="1" id="KW-0791">Threonine biosynthesis</keyword>
<accession>A0AAV9DS38</accession>
<dbReference type="GO" id="GO:0004412">
    <property type="term" value="F:homoserine dehydrogenase activity"/>
    <property type="evidence" value="ECO:0007669"/>
    <property type="project" value="InterPro"/>
</dbReference>
<keyword evidence="3" id="KW-0812">Transmembrane</keyword>
<gene>
    <name evidence="5" type="ORF">QJS10_CPB11g02189</name>
</gene>
<evidence type="ECO:0000313" key="6">
    <source>
        <dbReference type="Proteomes" id="UP001180020"/>
    </source>
</evidence>
<feature type="transmembrane region" description="Helical" evidence="3">
    <location>
        <begin position="50"/>
        <end position="75"/>
    </location>
</feature>
<keyword evidence="1" id="KW-0028">Amino-acid biosynthesis</keyword>
<dbReference type="Gene3D" id="1.20.120.1320">
    <property type="entry name" value="Aspartokinase, catalytic domain"/>
    <property type="match status" value="1"/>
</dbReference>
<dbReference type="InterPro" id="IPR018042">
    <property type="entry name" value="Aspartate_kinase_CS"/>
</dbReference>
<dbReference type="Gene3D" id="3.40.1160.10">
    <property type="entry name" value="Acetylglutamate kinase-like"/>
    <property type="match status" value="1"/>
</dbReference>
<keyword evidence="3" id="KW-1133">Transmembrane helix</keyword>
<keyword evidence="2" id="KW-0521">NADP</keyword>
<dbReference type="GO" id="GO:0004072">
    <property type="term" value="F:aspartate kinase activity"/>
    <property type="evidence" value="ECO:0007669"/>
    <property type="project" value="InterPro"/>
</dbReference>
<evidence type="ECO:0000256" key="1">
    <source>
        <dbReference type="ARBA" id="ARBA00022697"/>
    </source>
</evidence>
<organism evidence="5 6">
    <name type="scientific">Acorus calamus</name>
    <name type="common">Sweet flag</name>
    <dbReference type="NCBI Taxonomy" id="4465"/>
    <lineage>
        <taxon>Eukaryota</taxon>
        <taxon>Viridiplantae</taxon>
        <taxon>Streptophyta</taxon>
        <taxon>Embryophyta</taxon>
        <taxon>Tracheophyta</taxon>
        <taxon>Spermatophyta</taxon>
        <taxon>Magnoliopsida</taxon>
        <taxon>Liliopsida</taxon>
        <taxon>Acoraceae</taxon>
        <taxon>Acorus</taxon>
    </lineage>
</organism>
<dbReference type="SUPFAM" id="SSF53633">
    <property type="entry name" value="Carbamate kinase-like"/>
    <property type="match status" value="1"/>
</dbReference>
<dbReference type="GO" id="GO:0009088">
    <property type="term" value="P:threonine biosynthetic process"/>
    <property type="evidence" value="ECO:0007669"/>
    <property type="project" value="UniProtKB-KW"/>
</dbReference>
<reference evidence="5" key="2">
    <citation type="submission" date="2023-06" db="EMBL/GenBank/DDBJ databases">
        <authorList>
            <person name="Ma L."/>
            <person name="Liu K.-W."/>
            <person name="Li Z."/>
            <person name="Hsiao Y.-Y."/>
            <person name="Qi Y."/>
            <person name="Fu T."/>
            <person name="Tang G."/>
            <person name="Zhang D."/>
            <person name="Sun W.-H."/>
            <person name="Liu D.-K."/>
            <person name="Li Y."/>
            <person name="Chen G.-Z."/>
            <person name="Liu X.-D."/>
            <person name="Liao X.-Y."/>
            <person name="Jiang Y.-T."/>
            <person name="Yu X."/>
            <person name="Hao Y."/>
            <person name="Huang J."/>
            <person name="Zhao X.-W."/>
            <person name="Ke S."/>
            <person name="Chen Y.-Y."/>
            <person name="Wu W.-L."/>
            <person name="Hsu J.-L."/>
            <person name="Lin Y.-F."/>
            <person name="Huang M.-D."/>
            <person name="Li C.-Y."/>
            <person name="Huang L."/>
            <person name="Wang Z.-W."/>
            <person name="Zhao X."/>
            <person name="Zhong W.-Y."/>
            <person name="Peng D.-H."/>
            <person name="Ahmad S."/>
            <person name="Lan S."/>
            <person name="Zhang J.-S."/>
            <person name="Tsai W.-C."/>
            <person name="Van De Peer Y."/>
            <person name="Liu Z.-J."/>
        </authorList>
    </citation>
    <scope>NUCLEOTIDE SEQUENCE</scope>
    <source>
        <strain evidence="5">CP</strain>
        <tissue evidence="5">Leaves</tissue>
    </source>
</reference>
<reference evidence="5" key="1">
    <citation type="journal article" date="2023" name="Nat. Commun.">
        <title>Diploid and tetraploid genomes of Acorus and the evolution of monocots.</title>
        <authorList>
            <person name="Ma L."/>
            <person name="Liu K.W."/>
            <person name="Li Z."/>
            <person name="Hsiao Y.Y."/>
            <person name="Qi Y."/>
            <person name="Fu T."/>
            <person name="Tang G.D."/>
            <person name="Zhang D."/>
            <person name="Sun W.H."/>
            <person name="Liu D.K."/>
            <person name="Li Y."/>
            <person name="Chen G.Z."/>
            <person name="Liu X.D."/>
            <person name="Liao X.Y."/>
            <person name="Jiang Y.T."/>
            <person name="Yu X."/>
            <person name="Hao Y."/>
            <person name="Huang J."/>
            <person name="Zhao X.W."/>
            <person name="Ke S."/>
            <person name="Chen Y.Y."/>
            <person name="Wu W.L."/>
            <person name="Hsu J.L."/>
            <person name="Lin Y.F."/>
            <person name="Huang M.D."/>
            <person name="Li C.Y."/>
            <person name="Huang L."/>
            <person name="Wang Z.W."/>
            <person name="Zhao X."/>
            <person name="Zhong W.Y."/>
            <person name="Peng D.H."/>
            <person name="Ahmad S."/>
            <person name="Lan S."/>
            <person name="Zhang J.S."/>
            <person name="Tsai W.C."/>
            <person name="Van de Peer Y."/>
            <person name="Liu Z.J."/>
        </authorList>
    </citation>
    <scope>NUCLEOTIDE SEQUENCE</scope>
    <source>
        <strain evidence="5">CP</strain>
    </source>
</reference>
<feature type="domain" description="Aspartate/glutamate/uridylate kinase" evidence="4">
    <location>
        <begin position="193"/>
        <end position="242"/>
    </location>
</feature>
<evidence type="ECO:0000313" key="5">
    <source>
        <dbReference type="EMBL" id="KAK1303303.1"/>
    </source>
</evidence>
<dbReference type="EMBL" id="JAUJYO010000011">
    <property type="protein sequence ID" value="KAK1303303.1"/>
    <property type="molecule type" value="Genomic_DNA"/>
</dbReference>
<dbReference type="GO" id="GO:0009090">
    <property type="term" value="P:homoserine biosynthetic process"/>
    <property type="evidence" value="ECO:0007669"/>
    <property type="project" value="TreeGrafter"/>
</dbReference>
<dbReference type="AlphaFoldDB" id="A0AAV9DS38"/>
<comment type="caution">
    <text evidence="5">The sequence shown here is derived from an EMBL/GenBank/DDBJ whole genome shotgun (WGS) entry which is preliminary data.</text>
</comment>
<keyword evidence="6" id="KW-1185">Reference proteome</keyword>
<dbReference type="InterPro" id="IPR011147">
    <property type="entry name" value="Bifunc_Aspkin/hSer_DH"/>
</dbReference>
<dbReference type="InterPro" id="IPR001048">
    <property type="entry name" value="Asp/Glu/Uridylate_kinase"/>
</dbReference>
<evidence type="ECO:0000256" key="2">
    <source>
        <dbReference type="ARBA" id="ARBA00022857"/>
    </source>
</evidence>
<dbReference type="InterPro" id="IPR036393">
    <property type="entry name" value="AceGlu_kinase-like_sf"/>
</dbReference>
<evidence type="ECO:0000256" key="3">
    <source>
        <dbReference type="SAM" id="Phobius"/>
    </source>
</evidence>
<evidence type="ECO:0000259" key="4">
    <source>
        <dbReference type="Pfam" id="PF00696"/>
    </source>
</evidence>
<dbReference type="InterPro" id="IPR042199">
    <property type="entry name" value="AsparK_Bifunc_asparK/hSer_DH"/>
</dbReference>
<dbReference type="Pfam" id="PF00696">
    <property type="entry name" value="AA_kinase"/>
    <property type="match status" value="1"/>
</dbReference>
<keyword evidence="3" id="KW-0472">Membrane</keyword>
<protein>
    <recommendedName>
        <fullName evidence="4">Aspartate/glutamate/uridylate kinase domain-containing protein</fullName>
    </recommendedName>
</protein>
<proteinExistence type="predicted"/>
<dbReference type="PANTHER" id="PTHR43070:SF5">
    <property type="entry name" value="HOMOSERINE DEHYDROGENASE"/>
    <property type="match status" value="1"/>
</dbReference>
<sequence>MRFPSATKFQLKLKRRVLTAFASEANSPNGETIKAKTDNSATGASDGPPLLTILAGVVVLLLVCWVIGSIIMWLVELKILVGDGGDDGWPWVKRWRLGRRTARASGKKKGEERERQDSRYTEAHRKVELEECLSFPHREEEGRGSGSTLFASAADSYKILFKHLIYSIYDALFLPDDCLDRSVEEPGLPGGGMWSVHKFGGTCMGTAKRIQNVADIILNDASEKKLAVVSAMSQVTDIMYNLIDKAQSRDRFL</sequence>
<dbReference type="Proteomes" id="UP001180020">
    <property type="component" value="Unassembled WGS sequence"/>
</dbReference>
<dbReference type="PROSITE" id="PS00324">
    <property type="entry name" value="ASPARTOKINASE"/>
    <property type="match status" value="1"/>
</dbReference>